<name>A0ACD4NTL8_9HYPH</name>
<organism evidence="1 2">
    <name type="scientific">Antarcticirhabdus aurantiaca</name>
    <dbReference type="NCBI Taxonomy" id="2606717"/>
    <lineage>
        <taxon>Bacteria</taxon>
        <taxon>Pseudomonadati</taxon>
        <taxon>Pseudomonadota</taxon>
        <taxon>Alphaproteobacteria</taxon>
        <taxon>Hyphomicrobiales</taxon>
        <taxon>Aurantimonadaceae</taxon>
        <taxon>Antarcticirhabdus</taxon>
    </lineage>
</organism>
<dbReference type="Proteomes" id="UP001163223">
    <property type="component" value="Chromosome"/>
</dbReference>
<gene>
    <name evidence="1" type="ORF">OXU80_07005</name>
</gene>
<reference evidence="1" key="1">
    <citation type="submission" date="2022-11" db="EMBL/GenBank/DDBJ databases">
        <title>beta-Carotene-producing bacterium, Jeongeuplla avenae sp. nov., alleviates the salt stress of Arabidopsis seedlings.</title>
        <authorList>
            <person name="Jiang L."/>
            <person name="Lee J."/>
        </authorList>
    </citation>
    <scope>NUCLEOTIDE SEQUENCE</scope>
    <source>
        <strain evidence="1">DY_R2A_6</strain>
    </source>
</reference>
<protein>
    <submittedName>
        <fullName evidence="1">Methyltransferase regulatory domain-containing protein</fullName>
    </submittedName>
</protein>
<accession>A0ACD4NTL8</accession>
<keyword evidence="2" id="KW-1185">Reference proteome</keyword>
<proteinExistence type="predicted"/>
<evidence type="ECO:0000313" key="1">
    <source>
        <dbReference type="EMBL" id="WAJ29952.1"/>
    </source>
</evidence>
<sequence length="516" mass="55710">MALATDWTQGYVADLGYTHGFYRELTPTMLSFVALAAGQASLDATTPFRFCELGCGQGVSMNVLAAANPHAEFYATDFNPSQVAGARALAAEAGLTNLSFFDTPFAAFANEPGLPVEFDVIALHGIYSWVGAENRQAIVDFIARKLKVGGLVYVSYNALPGWSGSAPLRQLMYLHGKATGGPTGGRLEPALAFAERLINANAAFFRVNPGLKERFERLKGQPRNYLAHEYFNDAWSLFYHSDVAADLSAAKLTFLGSAALLEGVDGINLTEEQRTILAETQDPTQREVLKDYMFNQQFRRDVFVKGPLPVPPRIAREAWLAQRFALSTPRPDVTLTVRGALGDANLQADVYNPIIEALADGPKTLQALVADKAIDALGSARIIEALTVLIGAGHVQPCLPTKDEGKRAKSTRAFNAAVCERARDNADLSYLASPVTGGGITVDRIQQLFLLAISQNAKQPDDWAKFAWTALSTAGQRMVKDGKTLATPEENVAELAARASTFAEKTLPVLKSLQVA</sequence>
<evidence type="ECO:0000313" key="2">
    <source>
        <dbReference type="Proteomes" id="UP001163223"/>
    </source>
</evidence>
<dbReference type="EMBL" id="CP113520">
    <property type="protein sequence ID" value="WAJ29952.1"/>
    <property type="molecule type" value="Genomic_DNA"/>
</dbReference>
<keyword evidence="1" id="KW-0808">Transferase</keyword>
<keyword evidence="1" id="KW-0489">Methyltransferase</keyword>